<feature type="transmembrane region" description="Helical" evidence="1">
    <location>
        <begin position="42"/>
        <end position="59"/>
    </location>
</feature>
<proteinExistence type="predicted"/>
<evidence type="ECO:0008006" key="4">
    <source>
        <dbReference type="Google" id="ProtNLM"/>
    </source>
</evidence>
<evidence type="ECO:0000256" key="1">
    <source>
        <dbReference type="SAM" id="Phobius"/>
    </source>
</evidence>
<comment type="caution">
    <text evidence="2">The sequence shown here is derived from an EMBL/GenBank/DDBJ whole genome shotgun (WGS) entry which is preliminary data.</text>
</comment>
<gene>
    <name evidence="2" type="ORF">FZD51_01000</name>
</gene>
<organism evidence="2 3">
    <name type="scientific">Bacillus infantis</name>
    <dbReference type="NCBI Taxonomy" id="324767"/>
    <lineage>
        <taxon>Bacteria</taxon>
        <taxon>Bacillati</taxon>
        <taxon>Bacillota</taxon>
        <taxon>Bacilli</taxon>
        <taxon>Bacillales</taxon>
        <taxon>Bacillaceae</taxon>
        <taxon>Bacillus</taxon>
    </lineage>
</organism>
<dbReference type="AlphaFoldDB" id="A0A5D4RQF9"/>
<evidence type="ECO:0000313" key="3">
    <source>
        <dbReference type="Proteomes" id="UP000322139"/>
    </source>
</evidence>
<protein>
    <recommendedName>
        <fullName evidence="4">MFS transporter</fullName>
    </recommendedName>
</protein>
<feature type="transmembrane region" description="Helical" evidence="1">
    <location>
        <begin position="95"/>
        <end position="113"/>
    </location>
</feature>
<keyword evidence="1" id="KW-1133">Transmembrane helix</keyword>
<dbReference type="EMBL" id="VTER01000001">
    <property type="protein sequence ID" value="TYS52056.1"/>
    <property type="molecule type" value="Genomic_DNA"/>
</dbReference>
<sequence length="143" mass="16420">MTMLKAIFQSPLFNCLLILGLGIIMIGNYYTESVPGWMNIDPLYLGIPILILVASIPVYNKLNPGSKVKPQIIPMELREEDEGQQWITYKATRKVYIFFASFIPVAIALTAFLNHIPYFPVMLIAGMGIVQYLIFWLELRRHR</sequence>
<reference evidence="2 3" key="1">
    <citation type="submission" date="2019-08" db="EMBL/GenBank/DDBJ databases">
        <title>Bacillus genomes from the desert of Cuatro Cienegas, Coahuila.</title>
        <authorList>
            <person name="Olmedo-Alvarez G."/>
        </authorList>
    </citation>
    <scope>NUCLEOTIDE SEQUENCE [LARGE SCALE GENOMIC DNA]</scope>
    <source>
        <strain evidence="2 3">CH446_14T</strain>
    </source>
</reference>
<dbReference type="Proteomes" id="UP000322139">
    <property type="component" value="Unassembled WGS sequence"/>
</dbReference>
<evidence type="ECO:0000313" key="2">
    <source>
        <dbReference type="EMBL" id="TYS52056.1"/>
    </source>
</evidence>
<dbReference type="RefSeq" id="WP_187445576.1">
    <property type="nucleotide sequence ID" value="NZ_JBNIKT010000008.1"/>
</dbReference>
<keyword evidence="1" id="KW-0812">Transmembrane</keyword>
<feature type="transmembrane region" description="Helical" evidence="1">
    <location>
        <begin position="119"/>
        <end position="137"/>
    </location>
</feature>
<accession>A0A5D4RQF9</accession>
<name>A0A5D4RQF9_9BACI</name>
<keyword evidence="1" id="KW-0472">Membrane</keyword>
<feature type="transmembrane region" description="Helical" evidence="1">
    <location>
        <begin position="12"/>
        <end position="30"/>
    </location>
</feature>